<dbReference type="KEGG" id="mpau:ZMTM_10080"/>
<name>A0A8D5JW56_9PROT</name>
<dbReference type="EMBL" id="AP024110">
    <property type="protein sequence ID" value="BCM24749.1"/>
    <property type="molecule type" value="Genomic_DNA"/>
</dbReference>
<keyword evidence="2" id="KW-1185">Reference proteome</keyword>
<dbReference type="RefSeq" id="WP_221765246.1">
    <property type="nucleotide sequence ID" value="NZ_AP024110.1"/>
</dbReference>
<organism evidence="1 2">
    <name type="scientific">Methyloradius palustris</name>
    <dbReference type="NCBI Taxonomy" id="2778876"/>
    <lineage>
        <taxon>Bacteria</taxon>
        <taxon>Pseudomonadati</taxon>
        <taxon>Pseudomonadota</taxon>
        <taxon>Betaproteobacteria</taxon>
        <taxon>Nitrosomonadales</taxon>
        <taxon>Methylophilaceae</taxon>
        <taxon>Methyloradius</taxon>
    </lineage>
</organism>
<accession>A0A8D5JW56</accession>
<protein>
    <submittedName>
        <fullName evidence="1">Uncharacterized protein</fullName>
    </submittedName>
</protein>
<dbReference type="AlphaFoldDB" id="A0A8D5JW56"/>
<gene>
    <name evidence="1" type="ORF">ZMTM_10080</name>
</gene>
<sequence length="192" mass="22769">MQNELLTNALAHEFQRCRDAFNLFAGLHLILATGNQDKKIAIASYNAYSDFVSHLYEFYLGCIRRDGRFPKHIKGAAVDKVLNNEVKKLLNIRRDRILRGDAPSYENDISTYQVEVPEEFGLQFRSVRNIRSHASSDRSQFNLAIFYFKYHKFIYLLFEEPHWLWDIDKFPEHNWYAIEEFSKTIVRQNIVK</sequence>
<evidence type="ECO:0000313" key="1">
    <source>
        <dbReference type="EMBL" id="BCM24749.1"/>
    </source>
</evidence>
<evidence type="ECO:0000313" key="2">
    <source>
        <dbReference type="Proteomes" id="UP000826722"/>
    </source>
</evidence>
<dbReference type="Proteomes" id="UP000826722">
    <property type="component" value="Chromosome"/>
</dbReference>
<reference evidence="1" key="1">
    <citation type="journal article" date="2021" name="Arch. Microbiol.">
        <title>Methyloradius palustris gen. nov., sp. nov., a methanol-oxidizing bacterium isolated from snow.</title>
        <authorList>
            <person name="Miyadera T."/>
            <person name="Kojima H."/>
            <person name="Fukui M."/>
        </authorList>
    </citation>
    <scope>NUCLEOTIDE SEQUENCE</scope>
    <source>
        <strain evidence="1">Zm11</strain>
    </source>
</reference>
<proteinExistence type="predicted"/>